<dbReference type="STRING" id="525918.SAMN05660964_00787"/>
<dbReference type="EMBL" id="FNQP01000003">
    <property type="protein sequence ID" value="SEA02105.1"/>
    <property type="molecule type" value="Genomic_DNA"/>
</dbReference>
<name>A0A1H3XRL5_9GAMM</name>
<dbReference type="AlphaFoldDB" id="A0A1H3XRL5"/>
<protein>
    <submittedName>
        <fullName evidence="1">Uncharacterized protein</fullName>
    </submittedName>
</protein>
<keyword evidence="2" id="KW-1185">Reference proteome</keyword>
<evidence type="ECO:0000313" key="1">
    <source>
        <dbReference type="EMBL" id="SEA02105.1"/>
    </source>
</evidence>
<evidence type="ECO:0000313" key="2">
    <source>
        <dbReference type="Proteomes" id="UP000199397"/>
    </source>
</evidence>
<reference evidence="1 2" key="1">
    <citation type="submission" date="2016-10" db="EMBL/GenBank/DDBJ databases">
        <authorList>
            <person name="de Groot N.N."/>
        </authorList>
    </citation>
    <scope>NUCLEOTIDE SEQUENCE [LARGE SCALE GENOMIC DNA]</scope>
    <source>
        <strain evidence="1 2">DSM 21228</strain>
    </source>
</reference>
<organism evidence="1 2">
    <name type="scientific">Thiothrix caldifontis</name>
    <dbReference type="NCBI Taxonomy" id="525918"/>
    <lineage>
        <taxon>Bacteria</taxon>
        <taxon>Pseudomonadati</taxon>
        <taxon>Pseudomonadota</taxon>
        <taxon>Gammaproteobacteria</taxon>
        <taxon>Thiotrichales</taxon>
        <taxon>Thiotrichaceae</taxon>
        <taxon>Thiothrix</taxon>
    </lineage>
</organism>
<proteinExistence type="predicted"/>
<gene>
    <name evidence="1" type="ORF">SAMN05660964_00787</name>
</gene>
<sequence length="57" mass="6218">MNMKKMRGAIDPITLGFLITAAIGIMSAHTSARIQQTPAVQQGQVQPINVVYLTHQQ</sequence>
<dbReference type="Proteomes" id="UP000199397">
    <property type="component" value="Unassembled WGS sequence"/>
</dbReference>
<accession>A0A1H3XRL5</accession>
<dbReference type="RefSeq" id="WP_175517831.1">
    <property type="nucleotide sequence ID" value="NZ_FNQP01000003.1"/>
</dbReference>